<organism evidence="1 2">
    <name type="scientific">Penicillium canescens</name>
    <dbReference type="NCBI Taxonomy" id="5083"/>
    <lineage>
        <taxon>Eukaryota</taxon>
        <taxon>Fungi</taxon>
        <taxon>Dikarya</taxon>
        <taxon>Ascomycota</taxon>
        <taxon>Pezizomycotina</taxon>
        <taxon>Eurotiomycetes</taxon>
        <taxon>Eurotiomycetidae</taxon>
        <taxon>Eurotiales</taxon>
        <taxon>Aspergillaceae</taxon>
        <taxon>Penicillium</taxon>
    </lineage>
</organism>
<evidence type="ECO:0000313" key="1">
    <source>
        <dbReference type="EMBL" id="KAJ6034839.1"/>
    </source>
</evidence>
<dbReference type="Proteomes" id="UP001219568">
    <property type="component" value="Unassembled WGS sequence"/>
</dbReference>
<dbReference type="SUPFAM" id="SSF48576">
    <property type="entry name" value="Terpenoid synthases"/>
    <property type="match status" value="1"/>
</dbReference>
<gene>
    <name evidence="1" type="ORF">N7460_009014</name>
</gene>
<name>A0AAD6N647_PENCN</name>
<reference evidence="1" key="2">
    <citation type="submission" date="2023-01" db="EMBL/GenBank/DDBJ databases">
        <authorList>
            <person name="Petersen C."/>
        </authorList>
    </citation>
    <scope>NUCLEOTIDE SEQUENCE</scope>
    <source>
        <strain evidence="1">IBT 15450</strain>
    </source>
</reference>
<dbReference type="Gene3D" id="1.10.600.10">
    <property type="entry name" value="Farnesyl Diphosphate Synthase"/>
    <property type="match status" value="1"/>
</dbReference>
<proteinExistence type="predicted"/>
<dbReference type="AlphaFoldDB" id="A0AAD6N647"/>
<comment type="caution">
    <text evidence="1">The sequence shown here is derived from an EMBL/GenBank/DDBJ whole genome shotgun (WGS) entry which is preliminary data.</text>
</comment>
<accession>A0AAD6N647</accession>
<dbReference type="InterPro" id="IPR008949">
    <property type="entry name" value="Isoprenoid_synthase_dom_sf"/>
</dbReference>
<keyword evidence="2" id="KW-1185">Reference proteome</keyword>
<reference evidence="1" key="1">
    <citation type="journal article" date="2023" name="IMA Fungus">
        <title>Comparative genomic study of the Penicillium genus elucidates a diverse pangenome and 15 lateral gene transfer events.</title>
        <authorList>
            <person name="Petersen C."/>
            <person name="Sorensen T."/>
            <person name="Nielsen M.R."/>
            <person name="Sondergaard T.E."/>
            <person name="Sorensen J.L."/>
            <person name="Fitzpatrick D.A."/>
            <person name="Frisvad J.C."/>
            <person name="Nielsen K.L."/>
        </authorList>
    </citation>
    <scope>NUCLEOTIDE SEQUENCE</scope>
    <source>
        <strain evidence="1">IBT 15450</strain>
    </source>
</reference>
<protein>
    <recommendedName>
        <fullName evidence="3">Fusicoccadiene synthase</fullName>
    </recommendedName>
</protein>
<dbReference type="Pfam" id="PF19086">
    <property type="entry name" value="Terpene_syn_C_2"/>
    <property type="match status" value="1"/>
</dbReference>
<evidence type="ECO:0008006" key="3">
    <source>
        <dbReference type="Google" id="ProtNLM"/>
    </source>
</evidence>
<evidence type="ECO:0000313" key="2">
    <source>
        <dbReference type="Proteomes" id="UP001219568"/>
    </source>
</evidence>
<dbReference type="EMBL" id="JAQJZL010000010">
    <property type="protein sequence ID" value="KAJ6034839.1"/>
    <property type="molecule type" value="Genomic_DNA"/>
</dbReference>
<sequence length="252" mass="28514">MRPKDYAAGDKQNDEARDVFREGAKKKEFKTRGATGRKLMMGKVTEKILAIDPGPGSAALDLWVEWFDKGAGRRNHSQFDTLDEYLEYRILDVGKMYLTGVATFAMGLNIPEHELELRSQICRPAWVVIGLTNDLFSFDKELEAANDMGANHVCNALWVMMHEQSISQDEAKQLCRQKMGENVAEYIEAAQQTKNRADLSRDLRSFVEAVQYVMSGNLVWTLDAPRYNPNVTYNGRQLDWMANGSPGNRVLA</sequence>